<sequence>MSASAVSLLVLGVWVGCLGLILVVLLVADWWLHRQRWHHERW</sequence>
<keyword evidence="1" id="KW-1133">Transmembrane helix</keyword>
<evidence type="ECO:0000313" key="2">
    <source>
        <dbReference type="EMBL" id="CAB4690517.1"/>
    </source>
</evidence>
<accession>A0A6J6NVI2</accession>
<dbReference type="EMBL" id="CAEZXR010000028">
    <property type="protein sequence ID" value="CAB4690517.1"/>
    <property type="molecule type" value="Genomic_DNA"/>
</dbReference>
<keyword evidence="1" id="KW-0812">Transmembrane</keyword>
<name>A0A6J6NVI2_9ZZZZ</name>
<proteinExistence type="predicted"/>
<keyword evidence="1" id="KW-0472">Membrane</keyword>
<organism evidence="2">
    <name type="scientific">freshwater metagenome</name>
    <dbReference type="NCBI Taxonomy" id="449393"/>
    <lineage>
        <taxon>unclassified sequences</taxon>
        <taxon>metagenomes</taxon>
        <taxon>ecological metagenomes</taxon>
    </lineage>
</organism>
<feature type="transmembrane region" description="Helical" evidence="1">
    <location>
        <begin position="6"/>
        <end position="32"/>
    </location>
</feature>
<gene>
    <name evidence="2" type="ORF">UFOPK2579_00379</name>
</gene>
<protein>
    <submittedName>
        <fullName evidence="2">Unannotated protein</fullName>
    </submittedName>
</protein>
<dbReference type="AlphaFoldDB" id="A0A6J6NVI2"/>
<evidence type="ECO:0000256" key="1">
    <source>
        <dbReference type="SAM" id="Phobius"/>
    </source>
</evidence>
<reference evidence="2" key="1">
    <citation type="submission" date="2020-05" db="EMBL/GenBank/DDBJ databases">
        <authorList>
            <person name="Chiriac C."/>
            <person name="Salcher M."/>
            <person name="Ghai R."/>
            <person name="Kavagutti S V."/>
        </authorList>
    </citation>
    <scope>NUCLEOTIDE SEQUENCE</scope>
</reference>